<evidence type="ECO:0000313" key="1">
    <source>
        <dbReference type="EMBL" id="APV37679.1"/>
    </source>
</evidence>
<gene>
    <name evidence="1" type="ORF">BEN76_16645</name>
</gene>
<name>A0A1P8ENC7_9GAMM</name>
<reference evidence="1 2" key="1">
    <citation type="submission" date="2016-08" db="EMBL/GenBank/DDBJ databases">
        <title>Complete genome sequence of Acinetobacter baylyi strain GFJ2.</title>
        <authorList>
            <person name="Tabata M."/>
            <person name="Kuboki S."/>
            <person name="Gibu N."/>
            <person name="Kinouchi Y."/>
            <person name="Vangnai A."/>
            <person name="Kasai D."/>
            <person name="Fukuda M."/>
        </authorList>
    </citation>
    <scope>NUCLEOTIDE SEQUENCE [LARGE SCALE GENOMIC DNA]</scope>
    <source>
        <strain evidence="1 2">GFJ2</strain>
        <plasmid evidence="2">Plasmid pgfj2</plasmid>
    </source>
</reference>
<dbReference type="RefSeq" id="WP_076033687.1">
    <property type="nucleotide sequence ID" value="NZ_CP016898.1"/>
</dbReference>
<dbReference type="EMBL" id="CP016898">
    <property type="protein sequence ID" value="APV37679.1"/>
    <property type="molecule type" value="Genomic_DNA"/>
</dbReference>
<dbReference type="Proteomes" id="UP000185674">
    <property type="component" value="Plasmid pGFJ2"/>
</dbReference>
<sequence length="244" mass="27642">MKLTSTTIAQKSHILHKLIVEDLLDIAKLPGTYYESMLSIALERILDNKCNVRSMTCQERYGLLLKFLDATEDKNLGQDINIDDFIGPDVAGSLPLFAENIEKQIKVRQLTGIEAEALERGCENTADWILGAMAMQITCKELPELDISQLNLEVNYVGKIIHGRIEMIKTLDLDRNNEVIKEYKKLNHQLQKIVYTSFDNGIVLNRFEGGTDDAPRRFRITSAFTGESYELFSIINGAHTAIQY</sequence>
<dbReference type="AlphaFoldDB" id="A0A1P8ENC7"/>
<organism evidence="1 2">
    <name type="scientific">Acinetobacter soli</name>
    <dbReference type="NCBI Taxonomy" id="487316"/>
    <lineage>
        <taxon>Bacteria</taxon>
        <taxon>Pseudomonadati</taxon>
        <taxon>Pseudomonadota</taxon>
        <taxon>Gammaproteobacteria</taxon>
        <taxon>Moraxellales</taxon>
        <taxon>Moraxellaceae</taxon>
        <taxon>Acinetobacter</taxon>
    </lineage>
</organism>
<proteinExistence type="predicted"/>
<geneLocation type="plasmid" evidence="2">
    <name>pgfj2</name>
</geneLocation>
<accession>A0A1P8ENC7</accession>
<dbReference type="KEGG" id="asol:BEN76_16645"/>
<keyword evidence="1" id="KW-0614">Plasmid</keyword>
<protein>
    <submittedName>
        <fullName evidence="1">Uncharacterized protein</fullName>
    </submittedName>
</protein>
<evidence type="ECO:0000313" key="2">
    <source>
        <dbReference type="Proteomes" id="UP000185674"/>
    </source>
</evidence>